<dbReference type="Proteomes" id="UP000671862">
    <property type="component" value="Chromosome"/>
</dbReference>
<accession>A0ABX7S6Y3</accession>
<evidence type="ECO:0000256" key="1">
    <source>
        <dbReference type="ARBA" id="ARBA00004651"/>
    </source>
</evidence>
<feature type="transmembrane region" description="Helical" evidence="7">
    <location>
        <begin position="52"/>
        <end position="72"/>
    </location>
</feature>
<evidence type="ECO:0000256" key="6">
    <source>
        <dbReference type="ARBA" id="ARBA00023136"/>
    </source>
</evidence>
<sequence length="178" mass="19603">MRTKSHSNIWQLFTTLFGISLFAIGGGYAIIPVFQKKLIRKGFMKEKEFIDLLSIAQALPGPISVNVSILVGEHLFGIFGAVISVVAVLTPPILVIMGVGLVLSEFSSNIYVKHFFEGVYGAIIGLVAGVLYTIVKTQKWNRKKALLIVSAFIIYILLGKFVALIFALTVIIYIIRGW</sequence>
<organism evidence="8 9">
    <name type="scientific">Thermosipho ferrireducens</name>
    <dbReference type="NCBI Taxonomy" id="2571116"/>
    <lineage>
        <taxon>Bacteria</taxon>
        <taxon>Thermotogati</taxon>
        <taxon>Thermotogota</taxon>
        <taxon>Thermotogae</taxon>
        <taxon>Thermotogales</taxon>
        <taxon>Fervidobacteriaceae</taxon>
        <taxon>Thermosipho</taxon>
    </lineage>
</organism>
<reference evidence="8 9" key="1">
    <citation type="submission" date="2021-03" db="EMBL/GenBank/DDBJ databases">
        <title>Thermosipho ferrireducens sp.nov., an anaerobic thermophilic iron-reducing bacterium isolated from a deep-sea hydrothermal sulfide deposits.</title>
        <authorList>
            <person name="Zeng X."/>
            <person name="Chen Y."/>
            <person name="Shao Z."/>
        </authorList>
    </citation>
    <scope>NUCLEOTIDE SEQUENCE [LARGE SCALE GENOMIC DNA]</scope>
    <source>
        <strain evidence="8 9">JL129W03</strain>
    </source>
</reference>
<evidence type="ECO:0000256" key="3">
    <source>
        <dbReference type="ARBA" id="ARBA00022475"/>
    </source>
</evidence>
<feature type="transmembrane region" description="Helical" evidence="7">
    <location>
        <begin position="115"/>
        <end position="135"/>
    </location>
</feature>
<feature type="transmembrane region" description="Helical" evidence="7">
    <location>
        <begin position="147"/>
        <end position="175"/>
    </location>
</feature>
<comment type="subcellular location">
    <subcellularLocation>
        <location evidence="1">Cell membrane</location>
        <topology evidence="1">Multi-pass membrane protein</topology>
    </subcellularLocation>
</comment>
<protein>
    <submittedName>
        <fullName evidence="8">Chromate transporter</fullName>
    </submittedName>
</protein>
<keyword evidence="6 7" id="KW-0472">Membrane</keyword>
<keyword evidence="5 7" id="KW-1133">Transmembrane helix</keyword>
<dbReference type="PANTHER" id="PTHR43663:SF2">
    <property type="entry name" value="CHROMATE TRANSPORT PROTEIN-RELATED"/>
    <property type="match status" value="1"/>
</dbReference>
<evidence type="ECO:0000313" key="9">
    <source>
        <dbReference type="Proteomes" id="UP000671862"/>
    </source>
</evidence>
<gene>
    <name evidence="8" type="ORF">JYK00_09660</name>
</gene>
<evidence type="ECO:0000313" key="8">
    <source>
        <dbReference type="EMBL" id="QTA37964.1"/>
    </source>
</evidence>
<feature type="transmembrane region" description="Helical" evidence="7">
    <location>
        <begin position="12"/>
        <end position="31"/>
    </location>
</feature>
<evidence type="ECO:0000256" key="7">
    <source>
        <dbReference type="SAM" id="Phobius"/>
    </source>
</evidence>
<evidence type="ECO:0000256" key="2">
    <source>
        <dbReference type="ARBA" id="ARBA00005262"/>
    </source>
</evidence>
<dbReference type="InterPro" id="IPR052518">
    <property type="entry name" value="CHR_Transporter"/>
</dbReference>
<evidence type="ECO:0000256" key="4">
    <source>
        <dbReference type="ARBA" id="ARBA00022692"/>
    </source>
</evidence>
<dbReference type="Pfam" id="PF02417">
    <property type="entry name" value="Chromate_transp"/>
    <property type="match status" value="1"/>
</dbReference>
<feature type="transmembrane region" description="Helical" evidence="7">
    <location>
        <begin position="78"/>
        <end position="103"/>
    </location>
</feature>
<dbReference type="PANTHER" id="PTHR43663">
    <property type="entry name" value="CHROMATE TRANSPORT PROTEIN-RELATED"/>
    <property type="match status" value="1"/>
</dbReference>
<dbReference type="EMBL" id="CP071446">
    <property type="protein sequence ID" value="QTA37964.1"/>
    <property type="molecule type" value="Genomic_DNA"/>
</dbReference>
<keyword evidence="4 7" id="KW-0812">Transmembrane</keyword>
<evidence type="ECO:0000256" key="5">
    <source>
        <dbReference type="ARBA" id="ARBA00022989"/>
    </source>
</evidence>
<keyword evidence="9" id="KW-1185">Reference proteome</keyword>
<dbReference type="InterPro" id="IPR003370">
    <property type="entry name" value="Chromate_transpt"/>
</dbReference>
<dbReference type="RefSeq" id="WP_207566685.1">
    <property type="nucleotide sequence ID" value="NZ_CP071446.1"/>
</dbReference>
<keyword evidence="3" id="KW-1003">Cell membrane</keyword>
<proteinExistence type="inferred from homology"/>
<comment type="similarity">
    <text evidence="2">Belongs to the chromate ion transporter (CHR) (TC 2.A.51) family.</text>
</comment>
<name>A0ABX7S6Y3_9BACT</name>